<evidence type="ECO:0000313" key="2">
    <source>
        <dbReference type="Proteomes" id="UP000276133"/>
    </source>
</evidence>
<organism evidence="1 2">
    <name type="scientific">Brachionus plicatilis</name>
    <name type="common">Marine rotifer</name>
    <name type="synonym">Brachionus muelleri</name>
    <dbReference type="NCBI Taxonomy" id="10195"/>
    <lineage>
        <taxon>Eukaryota</taxon>
        <taxon>Metazoa</taxon>
        <taxon>Spiralia</taxon>
        <taxon>Gnathifera</taxon>
        <taxon>Rotifera</taxon>
        <taxon>Eurotatoria</taxon>
        <taxon>Monogononta</taxon>
        <taxon>Pseudotrocha</taxon>
        <taxon>Ploima</taxon>
        <taxon>Brachionidae</taxon>
        <taxon>Brachionus</taxon>
    </lineage>
</organism>
<accession>A0A3M7PUK5</accession>
<dbReference type="Proteomes" id="UP000276133">
    <property type="component" value="Unassembled WGS sequence"/>
</dbReference>
<dbReference type="AlphaFoldDB" id="A0A3M7PUK5"/>
<gene>
    <name evidence="1" type="ORF">BpHYR1_010151</name>
</gene>
<sequence length="140" mass="16331">MIKFFVIYYSGDLITVFTKNYGNYLVEEITFLGYKIDQNLNFSNFACSVSLVRLFYLSTSTFILPYFDYCSTLLCYFSKEAIIKLAKKKYGLYAFQHRILDRMNSENLIEPTSKSVNVLIGLYDMGTSLLINLEIFFNLE</sequence>
<protein>
    <submittedName>
        <fullName evidence="1">Uncharacterized protein</fullName>
    </submittedName>
</protein>
<comment type="caution">
    <text evidence="1">The sequence shown here is derived from an EMBL/GenBank/DDBJ whole genome shotgun (WGS) entry which is preliminary data.</text>
</comment>
<reference evidence="1 2" key="1">
    <citation type="journal article" date="2018" name="Sci. Rep.">
        <title>Genomic signatures of local adaptation to the degree of environmental predictability in rotifers.</title>
        <authorList>
            <person name="Franch-Gras L."/>
            <person name="Hahn C."/>
            <person name="Garcia-Roger E.M."/>
            <person name="Carmona M.J."/>
            <person name="Serra M."/>
            <person name="Gomez A."/>
        </authorList>
    </citation>
    <scope>NUCLEOTIDE SEQUENCE [LARGE SCALE GENOMIC DNA]</scope>
    <source>
        <strain evidence="1">HYR1</strain>
    </source>
</reference>
<keyword evidence="2" id="KW-1185">Reference proteome</keyword>
<proteinExistence type="predicted"/>
<dbReference type="EMBL" id="REGN01008804">
    <property type="protein sequence ID" value="RNA02644.1"/>
    <property type="molecule type" value="Genomic_DNA"/>
</dbReference>
<name>A0A3M7PUK5_BRAPC</name>
<evidence type="ECO:0000313" key="1">
    <source>
        <dbReference type="EMBL" id="RNA02644.1"/>
    </source>
</evidence>